<evidence type="ECO:0000313" key="1">
    <source>
        <dbReference type="EMBL" id="SPC06147.1"/>
    </source>
</evidence>
<name>A0A7Z7J441_9BURK</name>
<comment type="caution">
    <text evidence="1">The sequence shown here is derived from an EMBL/GenBank/DDBJ whole genome shotgun (WGS) entry which is preliminary data.</text>
</comment>
<reference evidence="1 2" key="1">
    <citation type="submission" date="2018-01" db="EMBL/GenBank/DDBJ databases">
        <authorList>
            <person name="Clerissi C."/>
        </authorList>
    </citation>
    <scope>NUCLEOTIDE SEQUENCE [LARGE SCALE GENOMIC DNA]</scope>
    <source>
        <strain evidence="1">Cupriavidus taiwanensis STM 6021</strain>
    </source>
</reference>
<dbReference type="Proteomes" id="UP000257139">
    <property type="component" value="Chromosome CBM2594_a"/>
</dbReference>
<gene>
    <name evidence="1" type="ORF">CBM2594_A10109</name>
</gene>
<accession>A0A7Z7J441</accession>
<sequence>MDSLWLGLGFYAPQVRLASYEEACKWRRAGRDVTGRDSFLG</sequence>
<protein>
    <submittedName>
        <fullName evidence="1">Uncharacterized protein</fullName>
    </submittedName>
</protein>
<organism evidence="1 2">
    <name type="scientific">Cupriavidus taiwanensis</name>
    <dbReference type="NCBI Taxonomy" id="164546"/>
    <lineage>
        <taxon>Bacteria</taxon>
        <taxon>Pseudomonadati</taxon>
        <taxon>Pseudomonadota</taxon>
        <taxon>Betaproteobacteria</taxon>
        <taxon>Burkholderiales</taxon>
        <taxon>Burkholderiaceae</taxon>
        <taxon>Cupriavidus</taxon>
    </lineage>
</organism>
<dbReference type="EMBL" id="OGUU01000001">
    <property type="protein sequence ID" value="SPC06147.1"/>
    <property type="molecule type" value="Genomic_DNA"/>
</dbReference>
<proteinExistence type="predicted"/>
<evidence type="ECO:0000313" key="2">
    <source>
        <dbReference type="Proteomes" id="UP000257139"/>
    </source>
</evidence>
<dbReference type="AlphaFoldDB" id="A0A7Z7J441"/>